<dbReference type="Proteomes" id="UP001066276">
    <property type="component" value="Chromosome 3_2"/>
</dbReference>
<name>A0AAV7TTC0_PLEWA</name>
<sequence>MSAGRRRDAPVRRPATLQNGEKQTSNRPNYHLMGKKRICHDEGERSQRAMSDPTPEEDPSKLDIKVILLEVKISLKTINGKLDLLTAGLDQVKQCLDSHESRNLRHYY</sequence>
<protein>
    <submittedName>
        <fullName evidence="2">Uncharacterized protein</fullName>
    </submittedName>
</protein>
<evidence type="ECO:0000256" key="1">
    <source>
        <dbReference type="SAM" id="MobiDB-lite"/>
    </source>
</evidence>
<keyword evidence="3" id="KW-1185">Reference proteome</keyword>
<accession>A0AAV7TTC0</accession>
<dbReference type="AlphaFoldDB" id="A0AAV7TTC0"/>
<proteinExistence type="predicted"/>
<feature type="compositionally biased region" description="Basic and acidic residues" evidence="1">
    <location>
        <begin position="1"/>
        <end position="11"/>
    </location>
</feature>
<dbReference type="EMBL" id="JANPWB010000006">
    <property type="protein sequence ID" value="KAJ1179959.1"/>
    <property type="molecule type" value="Genomic_DNA"/>
</dbReference>
<reference evidence="2" key="1">
    <citation type="journal article" date="2022" name="bioRxiv">
        <title>Sequencing and chromosome-scale assembly of the giantPleurodeles waltlgenome.</title>
        <authorList>
            <person name="Brown T."/>
            <person name="Elewa A."/>
            <person name="Iarovenko S."/>
            <person name="Subramanian E."/>
            <person name="Araus A.J."/>
            <person name="Petzold A."/>
            <person name="Susuki M."/>
            <person name="Suzuki K.-i.T."/>
            <person name="Hayashi T."/>
            <person name="Toyoda A."/>
            <person name="Oliveira C."/>
            <person name="Osipova E."/>
            <person name="Leigh N.D."/>
            <person name="Simon A."/>
            <person name="Yun M.H."/>
        </authorList>
    </citation>
    <scope>NUCLEOTIDE SEQUENCE</scope>
    <source>
        <strain evidence="2">20211129_DDA</strain>
        <tissue evidence="2">Liver</tissue>
    </source>
</reference>
<evidence type="ECO:0000313" key="2">
    <source>
        <dbReference type="EMBL" id="KAJ1179959.1"/>
    </source>
</evidence>
<comment type="caution">
    <text evidence="2">The sequence shown here is derived from an EMBL/GenBank/DDBJ whole genome shotgun (WGS) entry which is preliminary data.</text>
</comment>
<feature type="region of interest" description="Disordered" evidence="1">
    <location>
        <begin position="1"/>
        <end position="59"/>
    </location>
</feature>
<feature type="compositionally biased region" description="Polar residues" evidence="1">
    <location>
        <begin position="16"/>
        <end position="28"/>
    </location>
</feature>
<organism evidence="2 3">
    <name type="scientific">Pleurodeles waltl</name>
    <name type="common">Iberian ribbed newt</name>
    <dbReference type="NCBI Taxonomy" id="8319"/>
    <lineage>
        <taxon>Eukaryota</taxon>
        <taxon>Metazoa</taxon>
        <taxon>Chordata</taxon>
        <taxon>Craniata</taxon>
        <taxon>Vertebrata</taxon>
        <taxon>Euteleostomi</taxon>
        <taxon>Amphibia</taxon>
        <taxon>Batrachia</taxon>
        <taxon>Caudata</taxon>
        <taxon>Salamandroidea</taxon>
        <taxon>Salamandridae</taxon>
        <taxon>Pleurodelinae</taxon>
        <taxon>Pleurodeles</taxon>
    </lineage>
</organism>
<evidence type="ECO:0000313" key="3">
    <source>
        <dbReference type="Proteomes" id="UP001066276"/>
    </source>
</evidence>
<gene>
    <name evidence="2" type="ORF">NDU88_005187</name>
</gene>